<reference evidence="2 3" key="1">
    <citation type="submission" date="2019-08" db="EMBL/GenBank/DDBJ databases">
        <title>Selenomonas sp. mPRGC5 and Selenomonas sp. mPRGC8 isolated from ruminal fluid of dairy goat (Capra hircus).</title>
        <authorList>
            <person name="Poothong S."/>
            <person name="Nuengjamnong C."/>
            <person name="Tanasupawat S."/>
        </authorList>
    </citation>
    <scope>NUCLEOTIDE SEQUENCE [LARGE SCALE GENOMIC DNA]</scope>
    <source>
        <strain evidence="3">mPRGC5</strain>
    </source>
</reference>
<dbReference type="OrthoDB" id="1667251at2"/>
<dbReference type="EMBL" id="VTOY01000007">
    <property type="protein sequence ID" value="TYZ21988.1"/>
    <property type="molecule type" value="Genomic_DNA"/>
</dbReference>
<organism evidence="2 3">
    <name type="scientific">Selenomonas ruminis</name>
    <dbReference type="NCBI Taxonomy" id="2593411"/>
    <lineage>
        <taxon>Bacteria</taxon>
        <taxon>Bacillati</taxon>
        <taxon>Bacillota</taxon>
        <taxon>Negativicutes</taxon>
        <taxon>Selenomonadales</taxon>
        <taxon>Selenomonadaceae</taxon>
        <taxon>Selenomonas</taxon>
    </lineage>
</organism>
<proteinExistence type="predicted"/>
<dbReference type="Proteomes" id="UP000323646">
    <property type="component" value="Unassembled WGS sequence"/>
</dbReference>
<feature type="compositionally biased region" description="Low complexity" evidence="1">
    <location>
        <begin position="51"/>
        <end position="63"/>
    </location>
</feature>
<gene>
    <name evidence="2" type="ORF">FZ040_09015</name>
</gene>
<protein>
    <recommendedName>
        <fullName evidence="4">tRNA_anti-like</fullName>
    </recommendedName>
</protein>
<dbReference type="AlphaFoldDB" id="A0A5D6W597"/>
<dbReference type="Pfam" id="PF12869">
    <property type="entry name" value="tRNA_anti-like"/>
    <property type="match status" value="1"/>
</dbReference>
<sequence>MEEESQFCPKCGATGAGSGKKSKLKIGCLGIVALFLLIGFVNSCGSDSKENSSQSNKTSSSSSAPEQKSKEKVYEDADINVLIKEAKENAAAANQNYKKKNVKMTGKLQNIDSDVKYITLDGTDKNYSMIHVSCKIDSKNDALKESVLKLKKGQMVTIYGTIREVGDIMGYDLQLDKVEPAQ</sequence>
<evidence type="ECO:0008006" key="4">
    <source>
        <dbReference type="Google" id="ProtNLM"/>
    </source>
</evidence>
<accession>A0A5D6W597</accession>
<keyword evidence="3" id="KW-1185">Reference proteome</keyword>
<comment type="caution">
    <text evidence="2">The sequence shown here is derived from an EMBL/GenBank/DDBJ whole genome shotgun (WGS) entry which is preliminary data.</text>
</comment>
<name>A0A5D6W597_9FIRM</name>
<evidence type="ECO:0000313" key="2">
    <source>
        <dbReference type="EMBL" id="TYZ21988.1"/>
    </source>
</evidence>
<dbReference type="InterPro" id="IPR024422">
    <property type="entry name" value="Protein_unknown_function_OB"/>
</dbReference>
<feature type="region of interest" description="Disordered" evidence="1">
    <location>
        <begin position="47"/>
        <end position="73"/>
    </location>
</feature>
<evidence type="ECO:0000256" key="1">
    <source>
        <dbReference type="SAM" id="MobiDB-lite"/>
    </source>
</evidence>
<evidence type="ECO:0000313" key="3">
    <source>
        <dbReference type="Proteomes" id="UP000323646"/>
    </source>
</evidence>